<protein>
    <submittedName>
        <fullName evidence="1">Uncharacterized protein</fullName>
    </submittedName>
</protein>
<comment type="caution">
    <text evidence="1">The sequence shown here is derived from an EMBL/GenBank/DDBJ whole genome shotgun (WGS) entry which is preliminary data.</text>
</comment>
<reference evidence="1" key="1">
    <citation type="submission" date="2023-11" db="EMBL/GenBank/DDBJ databases">
        <authorList>
            <person name="De Vega J J."/>
            <person name="De Vega J J."/>
        </authorList>
    </citation>
    <scope>NUCLEOTIDE SEQUENCE</scope>
</reference>
<dbReference type="EMBL" id="CAVNYO010000029">
    <property type="protein sequence ID" value="CAK5262953.1"/>
    <property type="molecule type" value="Genomic_DNA"/>
</dbReference>
<proteinExistence type="predicted"/>
<dbReference type="AlphaFoldDB" id="A0AAD2GUY0"/>
<keyword evidence="2" id="KW-1185">Reference proteome</keyword>
<evidence type="ECO:0000313" key="1">
    <source>
        <dbReference type="EMBL" id="CAK5262953.1"/>
    </source>
</evidence>
<sequence>MKCIVKQTCIVEQIQMKASTHRHVGLLLFMLISALVLASRGAKAERLAINVDGRPTFDTGFELDKRLTRFAGLESSARRLGASLLFTGESCGIRLDLLRPFPLPPATDRRRPLVELESAVGREGI</sequence>
<name>A0AAD2GUY0_9AGAR</name>
<organism evidence="1 2">
    <name type="scientific">Mycena citricolor</name>
    <dbReference type="NCBI Taxonomy" id="2018698"/>
    <lineage>
        <taxon>Eukaryota</taxon>
        <taxon>Fungi</taxon>
        <taxon>Dikarya</taxon>
        <taxon>Basidiomycota</taxon>
        <taxon>Agaricomycotina</taxon>
        <taxon>Agaricomycetes</taxon>
        <taxon>Agaricomycetidae</taxon>
        <taxon>Agaricales</taxon>
        <taxon>Marasmiineae</taxon>
        <taxon>Mycenaceae</taxon>
        <taxon>Mycena</taxon>
    </lineage>
</organism>
<accession>A0AAD2GUY0</accession>
<dbReference type="Proteomes" id="UP001295794">
    <property type="component" value="Unassembled WGS sequence"/>
</dbReference>
<gene>
    <name evidence="1" type="ORF">MYCIT1_LOCUS2059</name>
</gene>
<evidence type="ECO:0000313" key="2">
    <source>
        <dbReference type="Proteomes" id="UP001295794"/>
    </source>
</evidence>